<proteinExistence type="predicted"/>
<protein>
    <recommendedName>
        <fullName evidence="5">Transmembrane signal peptide protein</fullName>
    </recommendedName>
</protein>
<feature type="chain" id="PRO_5019587796" description="Transmembrane signal peptide protein" evidence="2">
    <location>
        <begin position="26"/>
        <end position="129"/>
    </location>
</feature>
<evidence type="ECO:0000313" key="4">
    <source>
        <dbReference type="Proteomes" id="UP000274358"/>
    </source>
</evidence>
<dbReference type="InterPro" id="IPR024572">
    <property type="entry name" value="RcnB"/>
</dbReference>
<dbReference type="EMBL" id="RYYV01000033">
    <property type="protein sequence ID" value="RUL69423.1"/>
    <property type="molecule type" value="Genomic_DNA"/>
</dbReference>
<dbReference type="AlphaFoldDB" id="A0A432LZR2"/>
<gene>
    <name evidence="3" type="ORF">EKH80_22360</name>
</gene>
<comment type="caution">
    <text evidence="3">The sequence shown here is derived from an EMBL/GenBank/DDBJ whole genome shotgun (WGS) entry which is preliminary data.</text>
</comment>
<evidence type="ECO:0000313" key="3">
    <source>
        <dbReference type="EMBL" id="RUL69423.1"/>
    </source>
</evidence>
<dbReference type="OrthoDB" id="6025819at2"/>
<reference evidence="3 4" key="1">
    <citation type="submission" date="2018-12" db="EMBL/GenBank/DDBJ databases">
        <title>Dyella dinghuensis sp. nov. DHOA06 and Dyella choica sp. nov. 4M-K27, isolated from forest soil.</title>
        <authorList>
            <person name="Qiu L.-H."/>
            <person name="Gao Z.-H."/>
        </authorList>
    </citation>
    <scope>NUCLEOTIDE SEQUENCE [LARGE SCALE GENOMIC DNA]</scope>
    <source>
        <strain evidence="3 4">4M-K27</strain>
    </source>
</reference>
<dbReference type="Proteomes" id="UP000274358">
    <property type="component" value="Unassembled WGS sequence"/>
</dbReference>
<dbReference type="Pfam" id="PF11776">
    <property type="entry name" value="RcnB"/>
    <property type="match status" value="1"/>
</dbReference>
<evidence type="ECO:0008006" key="5">
    <source>
        <dbReference type="Google" id="ProtNLM"/>
    </source>
</evidence>
<feature type="signal peptide" evidence="2">
    <location>
        <begin position="1"/>
        <end position="25"/>
    </location>
</feature>
<feature type="region of interest" description="Disordered" evidence="1">
    <location>
        <begin position="33"/>
        <end position="64"/>
    </location>
</feature>
<sequence length="129" mass="14814">MKRHLLALALLSAVPMLMTTTAAYAQDHHDHGWGDQDDDHGHGHGHGHDKWDDDGEHHDHGRHRGWDKHYGRGEYLPERYRVREYYVEDYGRYHLYAPPPGYVWIQGDDGGYVLVAIATGLIVNELLGH</sequence>
<accession>A0A432LZR2</accession>
<dbReference type="Gene3D" id="3.10.450.160">
    <property type="entry name" value="inner membrane protein cigr"/>
    <property type="match status" value="1"/>
</dbReference>
<keyword evidence="2" id="KW-0732">Signal</keyword>
<feature type="compositionally biased region" description="Basic and acidic residues" evidence="1">
    <location>
        <begin position="33"/>
        <end position="59"/>
    </location>
</feature>
<evidence type="ECO:0000256" key="1">
    <source>
        <dbReference type="SAM" id="MobiDB-lite"/>
    </source>
</evidence>
<evidence type="ECO:0000256" key="2">
    <source>
        <dbReference type="SAM" id="SignalP"/>
    </source>
</evidence>
<keyword evidence="4" id="KW-1185">Reference proteome</keyword>
<organism evidence="3 4">
    <name type="scientific">Dyella choica</name>
    <dbReference type="NCBI Taxonomy" id="1927959"/>
    <lineage>
        <taxon>Bacteria</taxon>
        <taxon>Pseudomonadati</taxon>
        <taxon>Pseudomonadota</taxon>
        <taxon>Gammaproteobacteria</taxon>
        <taxon>Lysobacterales</taxon>
        <taxon>Rhodanobacteraceae</taxon>
        <taxon>Dyella</taxon>
    </lineage>
</organism>
<dbReference type="RefSeq" id="WP_126687022.1">
    <property type="nucleotide sequence ID" value="NZ_RYYV01000033.1"/>
</dbReference>
<name>A0A432LZR2_9GAMM</name>